<accession>A0AAD7RDX2</accession>
<organism evidence="2 3">
    <name type="scientific">Aldrovandia affinis</name>
    <dbReference type="NCBI Taxonomy" id="143900"/>
    <lineage>
        <taxon>Eukaryota</taxon>
        <taxon>Metazoa</taxon>
        <taxon>Chordata</taxon>
        <taxon>Craniata</taxon>
        <taxon>Vertebrata</taxon>
        <taxon>Euteleostomi</taxon>
        <taxon>Actinopterygii</taxon>
        <taxon>Neopterygii</taxon>
        <taxon>Teleostei</taxon>
        <taxon>Notacanthiformes</taxon>
        <taxon>Halosauridae</taxon>
        <taxon>Aldrovandia</taxon>
    </lineage>
</organism>
<reference evidence="2" key="1">
    <citation type="journal article" date="2023" name="Science">
        <title>Genome structures resolve the early diversification of teleost fishes.</title>
        <authorList>
            <person name="Parey E."/>
            <person name="Louis A."/>
            <person name="Montfort J."/>
            <person name="Bouchez O."/>
            <person name="Roques C."/>
            <person name="Iampietro C."/>
            <person name="Lluch J."/>
            <person name="Castinel A."/>
            <person name="Donnadieu C."/>
            <person name="Desvignes T."/>
            <person name="Floi Bucao C."/>
            <person name="Jouanno E."/>
            <person name="Wen M."/>
            <person name="Mejri S."/>
            <person name="Dirks R."/>
            <person name="Jansen H."/>
            <person name="Henkel C."/>
            <person name="Chen W.J."/>
            <person name="Zahm M."/>
            <person name="Cabau C."/>
            <person name="Klopp C."/>
            <person name="Thompson A.W."/>
            <person name="Robinson-Rechavi M."/>
            <person name="Braasch I."/>
            <person name="Lecointre G."/>
            <person name="Bobe J."/>
            <person name="Postlethwait J.H."/>
            <person name="Berthelot C."/>
            <person name="Roest Crollius H."/>
            <person name="Guiguen Y."/>
        </authorList>
    </citation>
    <scope>NUCLEOTIDE SEQUENCE</scope>
    <source>
        <strain evidence="2">NC1722</strain>
    </source>
</reference>
<dbReference type="AlphaFoldDB" id="A0AAD7RDX2"/>
<sequence>MGTSARRDTRGTQIERAVHRHSRAGKLLRASVYRPALRFPVSASQRRQRSCALLQRPRQKTKQLDSQTSFSEEANEVVGFLLAAVRTNQISAAPVL</sequence>
<keyword evidence="3" id="KW-1185">Reference proteome</keyword>
<dbReference type="Proteomes" id="UP001221898">
    <property type="component" value="Unassembled WGS sequence"/>
</dbReference>
<proteinExistence type="predicted"/>
<comment type="caution">
    <text evidence="2">The sequence shown here is derived from an EMBL/GenBank/DDBJ whole genome shotgun (WGS) entry which is preliminary data.</text>
</comment>
<protein>
    <submittedName>
        <fullName evidence="2">Uncharacterized protein</fullName>
    </submittedName>
</protein>
<feature type="region of interest" description="Disordered" evidence="1">
    <location>
        <begin position="1"/>
        <end position="22"/>
    </location>
</feature>
<evidence type="ECO:0000256" key="1">
    <source>
        <dbReference type="SAM" id="MobiDB-lite"/>
    </source>
</evidence>
<gene>
    <name evidence="2" type="ORF">AAFF_G00243880</name>
</gene>
<evidence type="ECO:0000313" key="2">
    <source>
        <dbReference type="EMBL" id="KAJ8378310.1"/>
    </source>
</evidence>
<evidence type="ECO:0000313" key="3">
    <source>
        <dbReference type="Proteomes" id="UP001221898"/>
    </source>
</evidence>
<feature type="region of interest" description="Disordered" evidence="1">
    <location>
        <begin position="48"/>
        <end position="68"/>
    </location>
</feature>
<dbReference type="EMBL" id="JAINUG010000324">
    <property type="protein sequence ID" value="KAJ8378310.1"/>
    <property type="molecule type" value="Genomic_DNA"/>
</dbReference>
<name>A0AAD7RDX2_9TELE</name>
<feature type="compositionally biased region" description="Basic and acidic residues" evidence="1">
    <location>
        <begin position="1"/>
        <end position="10"/>
    </location>
</feature>